<evidence type="ECO:0000256" key="8">
    <source>
        <dbReference type="SAM" id="SignalP"/>
    </source>
</evidence>
<dbReference type="Gramene" id="Kaladp0053s0085.1.v1.1">
    <property type="protein sequence ID" value="Kaladp0053s0085.1.v1.1"/>
    <property type="gene ID" value="Kaladp0053s0085.v1.1"/>
</dbReference>
<protein>
    <submittedName>
        <fullName evidence="9">Uncharacterized protein</fullName>
    </submittedName>
</protein>
<sequence length="379" mass="41536">MLYIAIVVSCKISEMGSHAGHFYCAVALLLCLCFRSVLAEPQVPCYFIFGDSLVDNGNNNGIASLARANYFPYGIDFQGGPTGRFSNGLTTVDVISKLLGFEDFIPSFASASGQQIMSGVNYASAAAGIREETGQQLGARIPFSGQVRNYQTTVRQVVDILGDENQAASHLSKCIYSIGLGSNDYLNNYFMPDYYNTGSRYTTEQYADLLIQEYTRQLRTLYDYGGRKFALISIGQIGCSPNELAQSSQDGTTCVSKINEANKIFNSKLKALVDQFNNDLPDGRAIYINAYDIFQDMIDRPSAFGFTVVNAGCCGVGRNNGQITCLPGQMPCANRNQYLFWDAFHPTEAANMVVGRRSYSAESPTDAYPVDIRRLAQIG</sequence>
<dbReference type="Gene3D" id="3.40.50.1110">
    <property type="entry name" value="SGNH hydrolase"/>
    <property type="match status" value="1"/>
</dbReference>
<keyword evidence="10" id="KW-1185">Reference proteome</keyword>
<proteinExistence type="inferred from homology"/>
<evidence type="ECO:0000256" key="4">
    <source>
        <dbReference type="ARBA" id="ARBA00022729"/>
    </source>
</evidence>
<dbReference type="PANTHER" id="PTHR45650:SF3">
    <property type="entry name" value="OS01G0748500 PROTEIN"/>
    <property type="match status" value="1"/>
</dbReference>
<evidence type="ECO:0000313" key="10">
    <source>
        <dbReference type="Proteomes" id="UP000594263"/>
    </source>
</evidence>
<keyword evidence="3" id="KW-0964">Secreted</keyword>
<dbReference type="CDD" id="cd01837">
    <property type="entry name" value="SGNH_plant_lipase_like"/>
    <property type="match status" value="1"/>
</dbReference>
<dbReference type="GO" id="GO:0005576">
    <property type="term" value="C:extracellular region"/>
    <property type="evidence" value="ECO:0007669"/>
    <property type="project" value="UniProtKB-SubCell"/>
</dbReference>
<comment type="similarity">
    <text evidence="2">Belongs to the 'GDSL' lipolytic enzyme family.</text>
</comment>
<keyword evidence="4 8" id="KW-0732">Signal</keyword>
<comment type="subcellular location">
    <subcellularLocation>
        <location evidence="1">Secreted</location>
    </subcellularLocation>
</comment>
<accession>A0A7N0U2C7</accession>
<keyword evidence="5" id="KW-0378">Hydrolase</keyword>
<name>A0A7N0U2C7_KALFE</name>
<dbReference type="EnsemblPlants" id="Kaladp0053s0085.1.v1.1">
    <property type="protein sequence ID" value="Kaladp0053s0085.1.v1.1"/>
    <property type="gene ID" value="Kaladp0053s0085.v1.1"/>
</dbReference>
<dbReference type="Proteomes" id="UP000594263">
    <property type="component" value="Unplaced"/>
</dbReference>
<evidence type="ECO:0000256" key="2">
    <source>
        <dbReference type="ARBA" id="ARBA00008668"/>
    </source>
</evidence>
<dbReference type="InterPro" id="IPR036514">
    <property type="entry name" value="SGNH_hydro_sf"/>
</dbReference>
<dbReference type="PANTHER" id="PTHR45650">
    <property type="entry name" value="GDSL-LIKE LIPASE/ACYLHYDROLASE-RELATED"/>
    <property type="match status" value="1"/>
</dbReference>
<keyword evidence="6" id="KW-0442">Lipid degradation</keyword>
<evidence type="ECO:0000256" key="5">
    <source>
        <dbReference type="ARBA" id="ARBA00022801"/>
    </source>
</evidence>
<organism evidence="9 10">
    <name type="scientific">Kalanchoe fedtschenkoi</name>
    <name type="common">Lavender scallops</name>
    <name type="synonym">South American air plant</name>
    <dbReference type="NCBI Taxonomy" id="63787"/>
    <lineage>
        <taxon>Eukaryota</taxon>
        <taxon>Viridiplantae</taxon>
        <taxon>Streptophyta</taxon>
        <taxon>Embryophyta</taxon>
        <taxon>Tracheophyta</taxon>
        <taxon>Spermatophyta</taxon>
        <taxon>Magnoliopsida</taxon>
        <taxon>eudicotyledons</taxon>
        <taxon>Gunneridae</taxon>
        <taxon>Pentapetalae</taxon>
        <taxon>Saxifragales</taxon>
        <taxon>Crassulaceae</taxon>
        <taxon>Kalanchoe</taxon>
    </lineage>
</organism>
<dbReference type="InterPro" id="IPR035669">
    <property type="entry name" value="SGNH_plant_lipase-like"/>
</dbReference>
<dbReference type="OMA" id="HPYDIRT"/>
<evidence type="ECO:0000256" key="1">
    <source>
        <dbReference type="ARBA" id="ARBA00004613"/>
    </source>
</evidence>
<evidence type="ECO:0000256" key="3">
    <source>
        <dbReference type="ARBA" id="ARBA00022525"/>
    </source>
</evidence>
<feature type="chain" id="PRO_5029640152" evidence="8">
    <location>
        <begin position="40"/>
        <end position="379"/>
    </location>
</feature>
<reference evidence="9" key="1">
    <citation type="submission" date="2021-01" db="UniProtKB">
        <authorList>
            <consortium name="EnsemblPlants"/>
        </authorList>
    </citation>
    <scope>IDENTIFICATION</scope>
</reference>
<dbReference type="InterPro" id="IPR051238">
    <property type="entry name" value="GDSL_esterase/lipase"/>
</dbReference>
<evidence type="ECO:0000313" key="9">
    <source>
        <dbReference type="EnsemblPlants" id="Kaladp0053s0085.1.v1.1"/>
    </source>
</evidence>
<dbReference type="AlphaFoldDB" id="A0A7N0U2C7"/>
<evidence type="ECO:0000256" key="6">
    <source>
        <dbReference type="ARBA" id="ARBA00022963"/>
    </source>
</evidence>
<dbReference type="SUPFAM" id="SSF52266">
    <property type="entry name" value="SGNH hydrolase"/>
    <property type="match status" value="1"/>
</dbReference>
<dbReference type="GO" id="GO:0016788">
    <property type="term" value="F:hydrolase activity, acting on ester bonds"/>
    <property type="evidence" value="ECO:0007669"/>
    <property type="project" value="InterPro"/>
</dbReference>
<keyword evidence="7" id="KW-0443">Lipid metabolism</keyword>
<feature type="signal peptide" evidence="8">
    <location>
        <begin position="1"/>
        <end position="39"/>
    </location>
</feature>
<dbReference type="Pfam" id="PF00657">
    <property type="entry name" value="Lipase_GDSL"/>
    <property type="match status" value="1"/>
</dbReference>
<dbReference type="GO" id="GO:0016042">
    <property type="term" value="P:lipid catabolic process"/>
    <property type="evidence" value="ECO:0007669"/>
    <property type="project" value="UniProtKB-KW"/>
</dbReference>
<dbReference type="InterPro" id="IPR001087">
    <property type="entry name" value="GDSL"/>
</dbReference>
<evidence type="ECO:0000256" key="7">
    <source>
        <dbReference type="ARBA" id="ARBA00023098"/>
    </source>
</evidence>